<dbReference type="SUPFAM" id="SSF48371">
    <property type="entry name" value="ARM repeat"/>
    <property type="match status" value="1"/>
</dbReference>
<name>A0A427Y965_9TREE</name>
<evidence type="ECO:0000313" key="2">
    <source>
        <dbReference type="Proteomes" id="UP000279236"/>
    </source>
</evidence>
<dbReference type="InterPro" id="IPR016024">
    <property type="entry name" value="ARM-type_fold"/>
</dbReference>
<dbReference type="OrthoDB" id="2570790at2759"/>
<dbReference type="GeneID" id="39584558"/>
<dbReference type="STRING" id="105984.A0A427Y965"/>
<reference evidence="1 2" key="1">
    <citation type="submission" date="2018-11" db="EMBL/GenBank/DDBJ databases">
        <title>Genome sequence of Apiotrichum porosum DSM 27194.</title>
        <authorList>
            <person name="Aliyu H."/>
            <person name="Gorte O."/>
            <person name="Ochsenreither K."/>
        </authorList>
    </citation>
    <scope>NUCLEOTIDE SEQUENCE [LARGE SCALE GENOMIC DNA]</scope>
    <source>
        <strain evidence="1 2">DSM 27194</strain>
    </source>
</reference>
<dbReference type="RefSeq" id="XP_028479715.1">
    <property type="nucleotide sequence ID" value="XM_028615858.1"/>
</dbReference>
<protein>
    <submittedName>
        <fullName evidence="1">Uncharacterized protein</fullName>
    </submittedName>
</protein>
<gene>
    <name evidence="1" type="ORF">EHS24_000015</name>
</gene>
<accession>A0A427Y965</accession>
<comment type="caution">
    <text evidence="1">The sequence shown here is derived from an EMBL/GenBank/DDBJ whole genome shotgun (WGS) entry which is preliminary data.</text>
</comment>
<proteinExistence type="predicted"/>
<evidence type="ECO:0000313" key="1">
    <source>
        <dbReference type="EMBL" id="RSH87507.1"/>
    </source>
</evidence>
<organism evidence="1 2">
    <name type="scientific">Apiotrichum porosum</name>
    <dbReference type="NCBI Taxonomy" id="105984"/>
    <lineage>
        <taxon>Eukaryota</taxon>
        <taxon>Fungi</taxon>
        <taxon>Dikarya</taxon>
        <taxon>Basidiomycota</taxon>
        <taxon>Agaricomycotina</taxon>
        <taxon>Tremellomycetes</taxon>
        <taxon>Trichosporonales</taxon>
        <taxon>Trichosporonaceae</taxon>
        <taxon>Apiotrichum</taxon>
    </lineage>
</organism>
<sequence>MDDVSQVTKSLGEVVIDASENEDLPNPSVVLESFTDTLLKSHDPVVREAFLESTIDVLKPRGDAHDVGRLAVLKDSALTCIPAFLPLVAAHTVQASAVLDLIAENADAREVLLALNLQLEHFAEQADPYAVSDDEDSDDEDSSIDWVTAFPQVARILEMYATAVSRLGTQRSTPTILSIQDTLTPLLQSIPNTAPTMMAQTMSQSLLPRTARLVGAAWDWSQTKSDKGGEQKAMLTELLQMAVMIFGPCLGADLTARWFLATYPRYAGMHPENEVGWEEGQEAFDIVLAEGLKLGLDRSELYARVTNTSSIKPHSSIASLIMLAASIPALKGEKEEYPSKSVIADAMPVLTVCMGGSAVDAATALTFDLVHAAQQGKIELEYDQSTFFLELVMPLVQVDSDPTTRLAMSKLLGSVIAATPGVKDQLNLFQQLLEPLNPFDGIRVLAISLLRQQMSGPPQPSPLLCPQMVDQLGPILFELPPDALDKPTAHILMSMWPAWLTESANFLYFLIERDSQNASGIKDPARLAKLRGFLAVVQDKAKKWRADTTEPDAELVLNRLEDAASRARAAAV</sequence>
<keyword evidence="2" id="KW-1185">Reference proteome</keyword>
<dbReference type="AlphaFoldDB" id="A0A427Y965"/>
<dbReference type="Proteomes" id="UP000279236">
    <property type="component" value="Unassembled WGS sequence"/>
</dbReference>
<dbReference type="EMBL" id="RSCE01000001">
    <property type="protein sequence ID" value="RSH87507.1"/>
    <property type="molecule type" value="Genomic_DNA"/>
</dbReference>